<evidence type="ECO:0000259" key="9">
    <source>
        <dbReference type="Pfam" id="PF10141"/>
    </source>
</evidence>
<dbReference type="RefSeq" id="WP_077110538.1">
    <property type="nucleotide sequence ID" value="NZ_JAFBFH010000028.1"/>
</dbReference>
<evidence type="ECO:0000256" key="1">
    <source>
        <dbReference type="ARBA" id="ARBA00005915"/>
    </source>
</evidence>
<dbReference type="InterPro" id="IPR001667">
    <property type="entry name" value="DDH_dom"/>
</dbReference>
<evidence type="ECO:0000259" key="8">
    <source>
        <dbReference type="Pfam" id="PF02272"/>
    </source>
</evidence>
<keyword evidence="5 11" id="KW-0269">Exonuclease</keyword>
<evidence type="ECO:0000259" key="10">
    <source>
        <dbReference type="Pfam" id="PF17768"/>
    </source>
</evidence>
<organism evidence="11 12">
    <name type="scientific">Siminovitchia thermophila</name>
    <dbReference type="NCBI Taxonomy" id="1245522"/>
    <lineage>
        <taxon>Bacteria</taxon>
        <taxon>Bacillati</taxon>
        <taxon>Bacillota</taxon>
        <taxon>Bacilli</taxon>
        <taxon>Bacillales</taxon>
        <taxon>Bacillaceae</taxon>
        <taxon>Siminovitchia</taxon>
    </lineage>
</organism>
<comment type="similarity">
    <text evidence="1">Belongs to the RecJ family.</text>
</comment>
<dbReference type="EMBL" id="JAFBFH010000028">
    <property type="protein sequence ID" value="MBM7716519.1"/>
    <property type="molecule type" value="Genomic_DNA"/>
</dbReference>
<proteinExistence type="inferred from homology"/>
<name>A0ABS2RAA0_9BACI</name>
<dbReference type="SUPFAM" id="SSF64182">
    <property type="entry name" value="DHH phosphoesterases"/>
    <property type="match status" value="1"/>
</dbReference>
<dbReference type="Pfam" id="PF10141">
    <property type="entry name" value="ssDNA-exonuc_C"/>
    <property type="match status" value="1"/>
</dbReference>
<evidence type="ECO:0000259" key="7">
    <source>
        <dbReference type="Pfam" id="PF01368"/>
    </source>
</evidence>
<keyword evidence="4 11" id="KW-0378">Hydrolase</keyword>
<evidence type="ECO:0000313" key="12">
    <source>
        <dbReference type="Proteomes" id="UP000823485"/>
    </source>
</evidence>
<dbReference type="Pfam" id="PF01368">
    <property type="entry name" value="DHH"/>
    <property type="match status" value="1"/>
</dbReference>
<dbReference type="Gene3D" id="3.10.310.30">
    <property type="match status" value="1"/>
</dbReference>
<dbReference type="Pfam" id="PF02272">
    <property type="entry name" value="DHHA1"/>
    <property type="match status" value="1"/>
</dbReference>
<feature type="domain" description="Single-stranded-DNA-specific exonuclease RecJ C-terminal" evidence="9">
    <location>
        <begin position="568"/>
        <end position="770"/>
    </location>
</feature>
<gene>
    <name evidence="11" type="ORF">JOC94_003539</name>
</gene>
<feature type="coiled-coil region" evidence="6">
    <location>
        <begin position="300"/>
        <end position="327"/>
    </location>
</feature>
<evidence type="ECO:0000256" key="6">
    <source>
        <dbReference type="SAM" id="Coils"/>
    </source>
</evidence>
<comment type="caution">
    <text evidence="11">The sequence shown here is derived from an EMBL/GenBank/DDBJ whole genome shotgun (WGS) entry which is preliminary data.</text>
</comment>
<dbReference type="NCBIfam" id="TIGR00644">
    <property type="entry name" value="recJ"/>
    <property type="match status" value="1"/>
</dbReference>
<dbReference type="InterPro" id="IPR051673">
    <property type="entry name" value="SSDNA_exonuclease_RecJ"/>
</dbReference>
<reference evidence="11 12" key="1">
    <citation type="submission" date="2021-01" db="EMBL/GenBank/DDBJ databases">
        <title>Genomic Encyclopedia of Type Strains, Phase IV (KMG-IV): sequencing the most valuable type-strain genomes for metagenomic binning, comparative biology and taxonomic classification.</title>
        <authorList>
            <person name="Goeker M."/>
        </authorList>
    </citation>
    <scope>NUCLEOTIDE SEQUENCE [LARGE SCALE GENOMIC DNA]</scope>
    <source>
        <strain evidence="11 12">DSM 105453</strain>
    </source>
</reference>
<keyword evidence="12" id="KW-1185">Reference proteome</keyword>
<evidence type="ECO:0000256" key="2">
    <source>
        <dbReference type="ARBA" id="ARBA00019841"/>
    </source>
</evidence>
<dbReference type="InterPro" id="IPR004610">
    <property type="entry name" value="RecJ"/>
</dbReference>
<feature type="domain" description="DDH" evidence="7">
    <location>
        <begin position="83"/>
        <end position="226"/>
    </location>
</feature>
<evidence type="ECO:0000256" key="3">
    <source>
        <dbReference type="ARBA" id="ARBA00022722"/>
    </source>
</evidence>
<feature type="domain" description="RecJ OB" evidence="10">
    <location>
        <begin position="456"/>
        <end position="561"/>
    </location>
</feature>
<evidence type="ECO:0000256" key="4">
    <source>
        <dbReference type="ARBA" id="ARBA00022801"/>
    </source>
</evidence>
<dbReference type="InterPro" id="IPR003156">
    <property type="entry name" value="DHHA1_dom"/>
</dbReference>
<keyword evidence="3" id="KW-0540">Nuclease</keyword>
<dbReference type="InterPro" id="IPR018779">
    <property type="entry name" value="RecJ_C"/>
</dbReference>
<keyword evidence="6" id="KW-0175">Coiled coil</keyword>
<sequence>MLQAKTRWIVHDTNRDKVQKLAKQLEISTLAATLLVNRGFDSPEEASIFLHMEDNQFHDPFLMPDMEKAVERIKRAVNNKEPILVFGDYDADGVTSTSLLTTVLQEMGAVVDFYIPNRFTEGYGPNEAAFRKAFDEGVQLIITVDTGISAIHEALVAKELGIDLIITDHHELRDEIPEAHAIIHPKLKEDAYPFPYLAGVGVAFKLAHALYGKVPYDLLDLVAIGTVCDLVPLIGENRLIVKKGLQILSSTKRPGLLALGKTAGIQFADLSEETLGFTIGPRLNAAGRLDSAVPAANLLMAKHADEAALLADEIEILNKERQTLVSEMTKEAVDMISMSYPLSENKVLVIGKEGWNAGVIGIVASRITEQFYRPAIVLSYDSHTGQAKGSARSIPGFDLFANLLECADILPHFGGHPMAAGMTLDIKDVDELRKRLNRAANNQLSAKDFVPVTELEASISLDDITLDTIKEVERLAPFGVANPKPAFMVKNAAVNHVRKIGGNDAHLKLTLSQNDMLLDGVGFHLGKLADDISPDAKLSVIGELSINEWNNRRKPQIFIRDMAINEWQLFDFRGNKPFKTWVPLLHGKDAEFIVFHEKTLSRVPELRNVRTVLIPSEERAQEYRMDGKNVVLVDFPFETAIIEGLVKGKKPDRIYVHFFHEREHFFHTIPTRDHFKWYYAFLAKRRTFNVKKYGEDLAAYRGWSKETVQFMTQVFFELDFVKIDEGIISLKQAKMKKDLADSPSFQKKQEMIKLENILLYSSYPELKKWFEERVAHSIPHEEEVEAWT</sequence>
<dbReference type="Gene3D" id="3.90.1640.30">
    <property type="match status" value="1"/>
</dbReference>
<accession>A0ABS2RAA0</accession>
<dbReference type="Proteomes" id="UP000823485">
    <property type="component" value="Unassembled WGS sequence"/>
</dbReference>
<dbReference type="PANTHER" id="PTHR30255:SF2">
    <property type="entry name" value="SINGLE-STRANDED-DNA-SPECIFIC EXONUCLEASE RECJ"/>
    <property type="match status" value="1"/>
</dbReference>
<dbReference type="PANTHER" id="PTHR30255">
    <property type="entry name" value="SINGLE-STRANDED-DNA-SPECIFIC EXONUCLEASE RECJ"/>
    <property type="match status" value="1"/>
</dbReference>
<dbReference type="GO" id="GO:0004527">
    <property type="term" value="F:exonuclease activity"/>
    <property type="evidence" value="ECO:0007669"/>
    <property type="project" value="UniProtKB-KW"/>
</dbReference>
<dbReference type="InterPro" id="IPR041122">
    <property type="entry name" value="RecJ_OB"/>
</dbReference>
<protein>
    <recommendedName>
        <fullName evidence="2">Single-stranded-DNA-specific exonuclease RecJ</fullName>
    </recommendedName>
</protein>
<dbReference type="Pfam" id="PF17768">
    <property type="entry name" value="RecJ_OB"/>
    <property type="match status" value="1"/>
</dbReference>
<evidence type="ECO:0000256" key="5">
    <source>
        <dbReference type="ARBA" id="ARBA00022839"/>
    </source>
</evidence>
<evidence type="ECO:0000313" key="11">
    <source>
        <dbReference type="EMBL" id="MBM7716519.1"/>
    </source>
</evidence>
<feature type="domain" description="DHHA1" evidence="8">
    <location>
        <begin position="346"/>
        <end position="441"/>
    </location>
</feature>
<dbReference type="InterPro" id="IPR038763">
    <property type="entry name" value="DHH_sf"/>
</dbReference>